<evidence type="ECO:0000256" key="1">
    <source>
        <dbReference type="SAM" id="MobiDB-lite"/>
    </source>
</evidence>
<protein>
    <recommendedName>
        <fullName evidence="3">NACHT domain-containing protein</fullName>
    </recommendedName>
</protein>
<sequence length="984" mass="106400">MQALIRTGPGYLALVAPPWAGKTAFLATFASSHAAEDVDLIAYFVRWRHGTDRAEAFLQTMVSELSRHVGRRTNRADQATLFGLYEEAARTSVGRGRILCLIVDGLDEDAEARIGGGPSIASLLPPQPYLGLRVLVSRRWHPPLSGDVPRDHPIRGAKQIPGFRPSPEAGVLRSTALDDLAALFEDPRGWVREILGFLALAAGGLSERDLIQLVETGGHGPVPLPFDLQRLLRSVAGRVLGSADLEPDTFVLAHEELYEAAADNLGPKMLTQLTRRLHVWADHYRDERWPESTPVYLLHHYQELLRETGDLDRWIDFALDHRRLLRLTERGLPDVALASLDHATEATSTPAVLAAVAASRSLLTAQTPLVPREVLRMLSAAGDVPRARALALAPADPASKAVRLLEVVQGLLTVQSQKAADQAADLAREAAAWAERARRWNPVTVPAEELDAEAVIPRAAVALAATGQPEPAIHMLRSIEICRPEHVTAVTEAATLLREPDPAFAAWLLDELTSEAEYQAESAEGSPALAMHIWATVARADPGRSAPAHRRIKEFSQELDEESADPAAAGGSALRAPGLAEPLPEEVDRLTNGSRREVRNALQHELLETPTRVEQELLAAGEGPEKVRALLTEVKETEQLLKDMKRLSALGDSAQLRRCLDQFMKAAAQQRPTAVWLPFLSQGLVGACDDVGDIHLSFLEGMLSDTPLRIRGLASAALVHSDAGRHDDALRCVEKAAGIAEGMSTPPPSEVSVIAQVFAHLGDAERAAQWMPQSHGRRPTGTAGILYRRTALAVEMGLNPKSAVTRILTNNMSQIGLTASGIDVLEALNRRVAGSRTDAQITRLESTARARLGTDPLIGTGLSLLHAILGDPERAGDWAAELPDSAARGVAQAALAGYLAGVPAHLDVTASEDLWTLSVLRVLAHHLYPAGPGHDAAVRNLVNGVLGTSSWYWALPVLSRAIPEAVRRVAYVLDEHEQAERERW</sequence>
<organism evidence="2">
    <name type="scientific">Streptomyces sp. R21</name>
    <dbReference type="NCBI Taxonomy" id="3238627"/>
    <lineage>
        <taxon>Bacteria</taxon>
        <taxon>Bacillati</taxon>
        <taxon>Actinomycetota</taxon>
        <taxon>Actinomycetes</taxon>
        <taxon>Kitasatosporales</taxon>
        <taxon>Streptomycetaceae</taxon>
        <taxon>Streptomyces</taxon>
    </lineage>
</organism>
<gene>
    <name evidence="2" type="ORF">AB5J56_00375</name>
</gene>
<dbReference type="AlphaFoldDB" id="A0AB39NZJ9"/>
<dbReference type="EMBL" id="CP163435">
    <property type="protein sequence ID" value="XDQ23272.1"/>
    <property type="molecule type" value="Genomic_DNA"/>
</dbReference>
<reference evidence="2" key="1">
    <citation type="submission" date="2024-07" db="EMBL/GenBank/DDBJ databases">
        <authorList>
            <person name="Yu S.T."/>
        </authorList>
    </citation>
    <scope>NUCLEOTIDE SEQUENCE</scope>
    <source>
        <strain evidence="2">R21</strain>
    </source>
</reference>
<evidence type="ECO:0000313" key="2">
    <source>
        <dbReference type="EMBL" id="XDQ23272.1"/>
    </source>
</evidence>
<accession>A0AB39NZJ9</accession>
<proteinExistence type="predicted"/>
<name>A0AB39NZJ9_9ACTN</name>
<dbReference type="RefSeq" id="WP_369228839.1">
    <property type="nucleotide sequence ID" value="NZ_CP163435.1"/>
</dbReference>
<feature type="region of interest" description="Disordered" evidence="1">
    <location>
        <begin position="556"/>
        <end position="582"/>
    </location>
</feature>
<evidence type="ECO:0008006" key="3">
    <source>
        <dbReference type="Google" id="ProtNLM"/>
    </source>
</evidence>